<sequence length="180" mass="17969">MGVPAVFPAGKSFSGLADITDESLESLVTGSLPLVEPWRSIDLVTCAPGSAAAERDDDMAAAAASAVKRQAPSGRGGETVEVAAGRSGAEGHGAWVVRLRRPGLFGTSVETITLRCRPGRADGTGAEATSASGASTSPPAGAAGGDSSSAAAEEEQTSAALAEGWIRDCWAAAHAARSFE</sequence>
<evidence type="ECO:0000313" key="5">
    <source>
        <dbReference type="Proteomes" id="UP000323011"/>
    </source>
</evidence>
<keyword evidence="5" id="KW-1185">Reference proteome</keyword>
<evidence type="ECO:0000256" key="1">
    <source>
        <dbReference type="SAM" id="MobiDB-lite"/>
    </source>
</evidence>
<evidence type="ECO:0000313" key="2">
    <source>
        <dbReference type="EMBL" id="KAA0146737.1"/>
    </source>
</evidence>
<evidence type="ECO:0000313" key="4">
    <source>
        <dbReference type="Proteomes" id="UP000322899"/>
    </source>
</evidence>
<dbReference type="EMBL" id="VLTN01000079">
    <property type="protein sequence ID" value="KAA0146737.1"/>
    <property type="molecule type" value="Genomic_DNA"/>
</dbReference>
<dbReference type="Proteomes" id="UP000322899">
    <property type="component" value="Unassembled WGS sequence"/>
</dbReference>
<organism evidence="2 5">
    <name type="scientific">Cafeteria roenbergensis</name>
    <name type="common">Marine flagellate</name>
    <dbReference type="NCBI Taxonomy" id="33653"/>
    <lineage>
        <taxon>Eukaryota</taxon>
        <taxon>Sar</taxon>
        <taxon>Stramenopiles</taxon>
        <taxon>Bigyra</taxon>
        <taxon>Opalozoa</taxon>
        <taxon>Bicosoecida</taxon>
        <taxon>Cafeteriaceae</taxon>
        <taxon>Cafeteria</taxon>
    </lineage>
</organism>
<gene>
    <name evidence="3" type="ORF">FNF27_00374</name>
    <name evidence="2" type="ORF">FNF29_07858</name>
</gene>
<feature type="region of interest" description="Disordered" evidence="1">
    <location>
        <begin position="117"/>
        <end position="158"/>
    </location>
</feature>
<protein>
    <submittedName>
        <fullName evidence="2">Uncharacterized protein</fullName>
    </submittedName>
</protein>
<reference evidence="4 5" key="1">
    <citation type="submission" date="2019-07" db="EMBL/GenBank/DDBJ databases">
        <title>Genomes of Cafeteria roenbergensis.</title>
        <authorList>
            <person name="Fischer M.G."/>
            <person name="Hackl T."/>
            <person name="Roman M."/>
        </authorList>
    </citation>
    <scope>NUCLEOTIDE SEQUENCE [LARGE SCALE GENOMIC DNA]</scope>
    <source>
        <strain evidence="2 5">BVI</strain>
        <strain evidence="3 4">E4-10P</strain>
    </source>
</reference>
<evidence type="ECO:0000313" key="3">
    <source>
        <dbReference type="EMBL" id="KAA0178526.1"/>
    </source>
</evidence>
<comment type="caution">
    <text evidence="2">The sequence shown here is derived from an EMBL/GenBank/DDBJ whole genome shotgun (WGS) entry which is preliminary data.</text>
</comment>
<feature type="compositionally biased region" description="Low complexity" evidence="1">
    <location>
        <begin position="121"/>
        <end position="151"/>
    </location>
</feature>
<dbReference type="AlphaFoldDB" id="A0A5A8C273"/>
<accession>A0A5A8C273</accession>
<proteinExistence type="predicted"/>
<dbReference type="Proteomes" id="UP000323011">
    <property type="component" value="Unassembled WGS sequence"/>
</dbReference>
<name>A0A5A8C273_CAFRO</name>
<dbReference type="EMBL" id="VLTO01000001">
    <property type="protein sequence ID" value="KAA0178526.1"/>
    <property type="molecule type" value="Genomic_DNA"/>
</dbReference>